<evidence type="ECO:0000313" key="1">
    <source>
        <dbReference type="EMBL" id="KZP26662.1"/>
    </source>
</evidence>
<protein>
    <submittedName>
        <fullName evidence="1">Uncharacterized protein</fullName>
    </submittedName>
</protein>
<dbReference type="AlphaFoldDB" id="A0A166Q1E9"/>
<evidence type="ECO:0000313" key="2">
    <source>
        <dbReference type="Proteomes" id="UP000076532"/>
    </source>
</evidence>
<sequence>MGGPESGTGTSISPPREVVYGIELAGVRGLRADVLDTTYKLAAGTAAGAVFSRFLMACKESGVWTVRLMCSSGSFSVLGSLPPPTSRVQRTTLETATSHIHPEDYEKRGRLEVCSCKLEASSPGMNLSTCRSARQSGYEVCTPKPTSKPKTQRCRPVPRGCHNISDDKESRCLGLLDARRIAGRLWADVPYT</sequence>
<proteinExistence type="predicted"/>
<reference evidence="1 2" key="1">
    <citation type="journal article" date="2016" name="Mol. Biol. Evol.">
        <title>Comparative Genomics of Early-Diverging Mushroom-Forming Fungi Provides Insights into the Origins of Lignocellulose Decay Capabilities.</title>
        <authorList>
            <person name="Nagy L.G."/>
            <person name="Riley R."/>
            <person name="Tritt A."/>
            <person name="Adam C."/>
            <person name="Daum C."/>
            <person name="Floudas D."/>
            <person name="Sun H."/>
            <person name="Yadav J.S."/>
            <person name="Pangilinan J."/>
            <person name="Larsson K.H."/>
            <person name="Matsuura K."/>
            <person name="Barry K."/>
            <person name="Labutti K."/>
            <person name="Kuo R."/>
            <person name="Ohm R.A."/>
            <person name="Bhattacharya S.S."/>
            <person name="Shirouzu T."/>
            <person name="Yoshinaga Y."/>
            <person name="Martin F.M."/>
            <person name="Grigoriev I.V."/>
            <person name="Hibbett D.S."/>
        </authorList>
    </citation>
    <scope>NUCLEOTIDE SEQUENCE [LARGE SCALE GENOMIC DNA]</scope>
    <source>
        <strain evidence="1 2">CBS 109695</strain>
    </source>
</reference>
<organism evidence="1 2">
    <name type="scientific">Athelia psychrophila</name>
    <dbReference type="NCBI Taxonomy" id="1759441"/>
    <lineage>
        <taxon>Eukaryota</taxon>
        <taxon>Fungi</taxon>
        <taxon>Dikarya</taxon>
        <taxon>Basidiomycota</taxon>
        <taxon>Agaricomycotina</taxon>
        <taxon>Agaricomycetes</taxon>
        <taxon>Agaricomycetidae</taxon>
        <taxon>Atheliales</taxon>
        <taxon>Atheliaceae</taxon>
        <taxon>Athelia</taxon>
    </lineage>
</organism>
<accession>A0A166Q1E9</accession>
<dbReference type="EMBL" id="KV417513">
    <property type="protein sequence ID" value="KZP26662.1"/>
    <property type="molecule type" value="Genomic_DNA"/>
</dbReference>
<gene>
    <name evidence="1" type="ORF">FIBSPDRAFT_887155</name>
</gene>
<keyword evidence="2" id="KW-1185">Reference proteome</keyword>
<dbReference type="Proteomes" id="UP000076532">
    <property type="component" value="Unassembled WGS sequence"/>
</dbReference>
<name>A0A166Q1E9_9AGAM</name>